<dbReference type="AlphaFoldDB" id="A0AAE3IJ76"/>
<gene>
    <name evidence="1" type="ORF">OD355_00610</name>
</gene>
<dbReference type="RefSeq" id="WP_263036498.1">
    <property type="nucleotide sequence ID" value="NZ_JAOTPL010000001.1"/>
</dbReference>
<comment type="caution">
    <text evidence="1">The sequence shown here is derived from an EMBL/GenBank/DDBJ whole genome shotgun (WGS) entry which is preliminary data.</text>
</comment>
<sequence length="217" mass="25297">MKLRSAINLSILSVCFYVGSVQQTHAQRVGHGMYDTIRVYAEILPNGDTIPLSYLPDLFVYAQLTGQWKEYYKEWKRLRNAVYVTYPYAVEAARVVNDINKSLVNVDNRRERKKIISAREKELRTVFSDKVKNLSVYQGRVLMKLINRETGNNCYEIIQEYKGTIPAGIYQGIAFLFSSSLKQPYSPMLSKTDKFIEIITRDLEMKYGYYNYTGNYR</sequence>
<reference evidence="1" key="1">
    <citation type="submission" date="2022-10" db="EMBL/GenBank/DDBJ databases">
        <authorList>
            <person name="Kim H.S."/>
            <person name="Kim J.-S."/>
            <person name="Suh M.K."/>
            <person name="Eom M.K."/>
            <person name="Lee J.-S."/>
        </authorList>
    </citation>
    <scope>NUCLEOTIDE SEQUENCE</scope>
    <source>
        <strain evidence="1">LIP-5</strain>
    </source>
</reference>
<dbReference type="EMBL" id="JAOTPL010000001">
    <property type="protein sequence ID" value="MCU7693010.1"/>
    <property type="molecule type" value="Genomic_DNA"/>
</dbReference>
<protein>
    <submittedName>
        <fullName evidence="1">DUF4294 domain-containing protein</fullName>
    </submittedName>
</protein>
<proteinExistence type="predicted"/>
<organism evidence="1 2">
    <name type="scientific">Haoranjiania flava</name>
    <dbReference type="NCBI Taxonomy" id="1856322"/>
    <lineage>
        <taxon>Bacteria</taxon>
        <taxon>Pseudomonadati</taxon>
        <taxon>Bacteroidota</taxon>
        <taxon>Chitinophagia</taxon>
        <taxon>Chitinophagales</taxon>
        <taxon>Chitinophagaceae</taxon>
        <taxon>Haoranjiania</taxon>
    </lineage>
</organism>
<dbReference type="InterPro" id="IPR025636">
    <property type="entry name" value="DUF4294"/>
</dbReference>
<dbReference type="Pfam" id="PF14127">
    <property type="entry name" value="DUF4294"/>
    <property type="match status" value="1"/>
</dbReference>
<evidence type="ECO:0000313" key="1">
    <source>
        <dbReference type="EMBL" id="MCU7693010.1"/>
    </source>
</evidence>
<name>A0AAE3IJ76_9BACT</name>
<dbReference type="Proteomes" id="UP001209317">
    <property type="component" value="Unassembled WGS sequence"/>
</dbReference>
<evidence type="ECO:0000313" key="2">
    <source>
        <dbReference type="Proteomes" id="UP001209317"/>
    </source>
</evidence>
<accession>A0AAE3IJ76</accession>
<keyword evidence="2" id="KW-1185">Reference proteome</keyword>